<accession>A0ABZ0PI25</accession>
<reference evidence="2 3" key="1">
    <citation type="submission" date="2023-11" db="EMBL/GenBank/DDBJ databases">
        <title>Arctic aerobic anoxygenic photoheterotroph Sediminicoccus rosea KRV36 adapts its photosynthesis to long days of polar summer.</title>
        <authorList>
            <person name="Tomasch J."/>
            <person name="Kopejtka K."/>
            <person name="Bily T."/>
            <person name="Gardiner A.T."/>
            <person name="Gardian Z."/>
            <person name="Shivaramu S."/>
            <person name="Koblizek M."/>
            <person name="Engelhardt F."/>
            <person name="Kaftan D."/>
        </authorList>
    </citation>
    <scope>NUCLEOTIDE SEQUENCE [LARGE SCALE GENOMIC DNA]</scope>
    <source>
        <strain evidence="2 3">R-30</strain>
    </source>
</reference>
<keyword evidence="3" id="KW-1185">Reference proteome</keyword>
<sequence length="193" mass="19662">MTRIWILGLVTIGLGACTIGPPQGPSVVAMPPQGKDFGQFQREDAFCQQTAMNSLGLNSEQAPAQAAIGSAAIGTAVGAVAGGLIGAATGNAGAGAAIGAGTGLIAGSVVGAGAAQNTNLSMQGRYDVTYSQCMASYGNTVQPLQVSVPVPVYAPPVYPAPYPYGVYVGPRVGWGWGYGWGWGRPYGGYYRRW</sequence>
<dbReference type="PROSITE" id="PS51257">
    <property type="entry name" value="PROKAR_LIPOPROTEIN"/>
    <property type="match status" value="1"/>
</dbReference>
<gene>
    <name evidence="2" type="ORF">R9Z33_23885</name>
</gene>
<protein>
    <submittedName>
        <fullName evidence="2">Glycine zipper family protein</fullName>
    </submittedName>
</protein>
<organism evidence="2 3">
    <name type="scientific">Sediminicoccus rosea</name>
    <dbReference type="NCBI Taxonomy" id="1225128"/>
    <lineage>
        <taxon>Bacteria</taxon>
        <taxon>Pseudomonadati</taxon>
        <taxon>Pseudomonadota</taxon>
        <taxon>Alphaproteobacteria</taxon>
        <taxon>Acetobacterales</taxon>
        <taxon>Roseomonadaceae</taxon>
        <taxon>Sediminicoccus</taxon>
    </lineage>
</organism>
<dbReference type="EMBL" id="CP137852">
    <property type="protein sequence ID" value="WPB85117.1"/>
    <property type="molecule type" value="Genomic_DNA"/>
</dbReference>
<dbReference type="Pfam" id="PF13436">
    <property type="entry name" value="Gly-zipper_OmpA"/>
    <property type="match status" value="1"/>
</dbReference>
<evidence type="ECO:0000313" key="2">
    <source>
        <dbReference type="EMBL" id="WPB85117.1"/>
    </source>
</evidence>
<dbReference type="RefSeq" id="WP_318649082.1">
    <property type="nucleotide sequence ID" value="NZ_CP137852.1"/>
</dbReference>
<evidence type="ECO:0000259" key="1">
    <source>
        <dbReference type="Pfam" id="PF13436"/>
    </source>
</evidence>
<feature type="domain" description="Glycine-zipper-containing OmpA-like membrane" evidence="1">
    <location>
        <begin position="69"/>
        <end position="110"/>
    </location>
</feature>
<evidence type="ECO:0000313" key="3">
    <source>
        <dbReference type="Proteomes" id="UP001305521"/>
    </source>
</evidence>
<proteinExistence type="predicted"/>
<dbReference type="InterPro" id="IPR025693">
    <property type="entry name" value="Gly-zipper_OmpA-like_dom"/>
</dbReference>
<name>A0ABZ0PI25_9PROT</name>
<dbReference type="Proteomes" id="UP001305521">
    <property type="component" value="Chromosome"/>
</dbReference>